<dbReference type="Proteomes" id="UP001171945">
    <property type="component" value="Unassembled WGS sequence"/>
</dbReference>
<keyword evidence="2" id="KW-1185">Reference proteome</keyword>
<organism evidence="1 2">
    <name type="scientific">Candidatus Marithioploca araucensis</name>
    <dbReference type="NCBI Taxonomy" id="70273"/>
    <lineage>
        <taxon>Bacteria</taxon>
        <taxon>Pseudomonadati</taxon>
        <taxon>Pseudomonadota</taxon>
        <taxon>Gammaproteobacteria</taxon>
        <taxon>Thiotrichales</taxon>
        <taxon>Thiotrichaceae</taxon>
        <taxon>Candidatus Marithioploca</taxon>
    </lineage>
</organism>
<evidence type="ECO:0000313" key="2">
    <source>
        <dbReference type="Proteomes" id="UP001171945"/>
    </source>
</evidence>
<protein>
    <submittedName>
        <fullName evidence="1">Uncharacterized protein</fullName>
    </submittedName>
</protein>
<proteinExistence type="predicted"/>
<reference evidence="1" key="1">
    <citation type="submission" date="2023-06" db="EMBL/GenBank/DDBJ databases">
        <title>Uncultivated large filamentous bacteria from sulfidic sediments reveal new species and different genomic features in energy metabolism and defense.</title>
        <authorList>
            <person name="Fonseca A."/>
        </authorList>
    </citation>
    <scope>NUCLEOTIDE SEQUENCE</scope>
    <source>
        <strain evidence="1">HSG4</strain>
    </source>
</reference>
<evidence type="ECO:0000313" key="1">
    <source>
        <dbReference type="EMBL" id="MDM8563024.1"/>
    </source>
</evidence>
<sequence>MINNIRQQGIVGKGGRIEMLSPELPVGARVEIIVLVDEPIKQVFQANRTLTPKPSNRKPFTIRQFSLGKEVNVDRNELYAERISI</sequence>
<dbReference type="EMBL" id="JAUCGM010000407">
    <property type="protein sequence ID" value="MDM8563024.1"/>
    <property type="molecule type" value="Genomic_DNA"/>
</dbReference>
<comment type="caution">
    <text evidence="1">The sequence shown here is derived from an EMBL/GenBank/DDBJ whole genome shotgun (WGS) entry which is preliminary data.</text>
</comment>
<accession>A0ABT7VTW4</accession>
<name>A0ABT7VTW4_9GAMM</name>
<gene>
    <name evidence="1" type="ORF">QUF54_06700</name>
</gene>